<name>A0A3R7VWU3_9EURY</name>
<evidence type="ECO:0000313" key="3">
    <source>
        <dbReference type="EMBL" id="RQD82501.1"/>
    </source>
</evidence>
<gene>
    <name evidence="3" type="ORF">D5R95_07140</name>
</gene>
<sequence>MREPVVAGQFYPSDSNALIVELRNCFMDIEVTPTNMLGAVVPHAGYSFSGSVAAEVYSKIPKAETYIIIGPNHTGYGEPVSLSMDTWITPLGEIKSDTELAENLTGSIIVEDELAHSLEHSIEVQLPFLQYIHDDFKILNICMGLQDEKSAINVGNAIAKAVKQTGKNVVIIASSDFTHYESAEVAYNNDKYLIEAVENLDVPEIYNRINELNISACGFGPIASMLTASTLLGAKKSRLIRYQTSGDIIGDMRSVVGYGAIIVE</sequence>
<evidence type="ECO:0000256" key="2">
    <source>
        <dbReference type="HAMAP-Rule" id="MF_00055"/>
    </source>
</evidence>
<dbReference type="NCBIfam" id="NF001987">
    <property type="entry name" value="PRK00782.1"/>
    <property type="match status" value="1"/>
</dbReference>
<dbReference type="Proteomes" id="UP000284763">
    <property type="component" value="Unassembled WGS sequence"/>
</dbReference>
<evidence type="ECO:0000256" key="1">
    <source>
        <dbReference type="ARBA" id="ARBA00006315"/>
    </source>
</evidence>
<dbReference type="PANTHER" id="PTHR11060:SF0">
    <property type="entry name" value="PROTEIN MEMO1"/>
    <property type="match status" value="1"/>
</dbReference>
<accession>A0A3R7VWU3</accession>
<dbReference type="Gene3D" id="3.40.830.10">
    <property type="entry name" value="LigB-like"/>
    <property type="match status" value="1"/>
</dbReference>
<dbReference type="CDD" id="cd07361">
    <property type="entry name" value="MEMO_like"/>
    <property type="match status" value="1"/>
</dbReference>
<comment type="similarity">
    <text evidence="1 2">Belongs to the MEMO1 family.</text>
</comment>
<dbReference type="EMBL" id="QZAB01000445">
    <property type="protein sequence ID" value="RQD82501.1"/>
    <property type="molecule type" value="Genomic_DNA"/>
</dbReference>
<evidence type="ECO:0000313" key="4">
    <source>
        <dbReference type="Proteomes" id="UP000284763"/>
    </source>
</evidence>
<proteinExistence type="inferred from homology"/>
<comment type="caution">
    <text evidence="3">The sequence shown here is derived from an EMBL/GenBank/DDBJ whole genome shotgun (WGS) entry which is preliminary data.</text>
</comment>
<dbReference type="HAMAP" id="MF_00055">
    <property type="entry name" value="MEMO1"/>
    <property type="match status" value="1"/>
</dbReference>
<dbReference type="Pfam" id="PF01875">
    <property type="entry name" value="Memo"/>
    <property type="match status" value="1"/>
</dbReference>
<organism evidence="3 4">
    <name type="scientific">Methanosalsum natronophilum</name>
    <dbReference type="NCBI Taxonomy" id="768733"/>
    <lineage>
        <taxon>Archaea</taxon>
        <taxon>Methanobacteriati</taxon>
        <taxon>Methanobacteriota</taxon>
        <taxon>Stenosarchaea group</taxon>
        <taxon>Methanomicrobia</taxon>
        <taxon>Methanosarcinales</taxon>
        <taxon>Methanosarcinaceae</taxon>
        <taxon>Methanosalsum</taxon>
    </lineage>
</organism>
<reference evidence="3 4" key="1">
    <citation type="submission" date="2018-08" db="EMBL/GenBank/DDBJ databases">
        <title>The metabolism and importance of syntrophic acetate oxidation coupled to methane or sulfide production in haloalkaline environments.</title>
        <authorList>
            <person name="Timmers P.H.A."/>
            <person name="Vavourakis C.D."/>
            <person name="Sorokin D.Y."/>
            <person name="Sinninghe Damste J.S."/>
            <person name="Muyzer G."/>
            <person name="Stams A.J.M."/>
            <person name="Plugge C.M."/>
        </authorList>
    </citation>
    <scope>NUCLEOTIDE SEQUENCE [LARGE SCALE GENOMIC DNA]</scope>
    <source>
        <strain evidence="3">MSAO_Arc3</strain>
    </source>
</reference>
<protein>
    <recommendedName>
        <fullName evidence="2">MEMO1 family protein D5R95_07140</fullName>
    </recommendedName>
</protein>
<dbReference type="NCBIfam" id="TIGR04336">
    <property type="entry name" value="AmmeMemoSam_B"/>
    <property type="match status" value="1"/>
</dbReference>
<dbReference type="SUPFAM" id="SSF53213">
    <property type="entry name" value="LigB-like"/>
    <property type="match status" value="1"/>
</dbReference>
<dbReference type="PANTHER" id="PTHR11060">
    <property type="entry name" value="PROTEIN MEMO1"/>
    <property type="match status" value="1"/>
</dbReference>
<dbReference type="AlphaFoldDB" id="A0A3R7VWU3"/>
<dbReference type="InterPro" id="IPR002737">
    <property type="entry name" value="MEMO1_fam"/>
</dbReference>